<dbReference type="RefSeq" id="WP_096458753.1">
    <property type="nucleotide sequence ID" value="NZ_AP017369.1"/>
</dbReference>
<dbReference type="Pfam" id="PF05345">
    <property type="entry name" value="He_PIG"/>
    <property type="match status" value="3"/>
</dbReference>
<accession>A0A169S5B8</accession>
<feature type="compositionally biased region" description="Low complexity" evidence="1">
    <location>
        <begin position="824"/>
        <end position="837"/>
    </location>
</feature>
<reference evidence="2 3" key="1">
    <citation type="submission" date="2016-02" db="EMBL/GenBank/DDBJ databases">
        <title>Corynebacterium glutamicum N24 whole genome sequencing project.</title>
        <authorList>
            <person name="Matsutani M."/>
            <person name="Nangtapong N."/>
            <person name="Yakushi T."/>
            <person name="Matsushita K."/>
        </authorList>
    </citation>
    <scope>NUCLEOTIDE SEQUENCE [LARGE SCALE GENOMIC DNA]</scope>
    <source>
        <strain evidence="2 3">N24</strain>
    </source>
</reference>
<sequence>MKLKKTTSALSRSMRIGIATITSTALLGGVLVAVPAHPLLPITAIANAQETSAPIATASGQVLDLALLEDRVDPADKAQFLSALEAIRANAEFPDEPTDSADIDLTLLEGIDLQIGGLNIPLLTLLNVEGNLGALGANAATPAGNKASASAGVLNDDGSIDLGQHGSNSGVDTVLDLTDILGNGDVDAITNGIIDELSLRIGAVSASAERNGDEVTSEYALSNVDLTLDSPLVGELVETLVGEDAANPGLGIRIDTLVDELAGNASVLSDVTGLLNGVLGLLGSANGVDVELSTNIQGALRPLLAGTLESNAVSIDLASGEIRVNLEALGGTSAVEPNTNLLNAAAVEQIENEIQTLLNQLLDNVRTAVEEGILATSVKVDLSVVALVLPLADVTLEGTLGEFLDGTAEIDVTLLGSINLGSLTDALNSVLGTVGTTLEGAIDGVVDPVLNNILDNVVSGTVAPLVGGLGDLLSDADILRITLNDQPNPQVAGSLVRDNAARPNQATGPITNPDEQFTVSALRINVLDGLVDLPLARATVNADASWTGIVDPTIAPIADQNIDLGNPIADVTPQATPDSAVISTSALPKGVTFENGVISGTPEEAGIFPITVTATNTGRTATTEFTITVTDNSTPVVAPTIEDIDDQSIELGNPITTVNTEVTPDTAVVTAEGLPNGVTIVGGVISGTPTTAGNYNVTVTATNDGLTANTSFTIEVRDTSNPIPAPTIDPIDDAEGTEEEPIDPIEVVVTPDDADVDVEGLPDGVDYDPSTGEITGTPEKGTEGSYTVTVTATNNGGTTTETFIFVVKAGDDDDDNGDGGDNGSTGSSDGTSNGSSDFLQQCLNSPAAGVAGLLIALGTVGAIAGPALEPLMKSIGAELDRQLRSLINATGGANQPEWVRNINRGLNDAANAVDHQMVSQALFATAALALISTPVLCGMDNSSSSSS</sequence>
<protein>
    <submittedName>
        <fullName evidence="2">Uncharacterized protein</fullName>
    </submittedName>
</protein>
<gene>
    <name evidence="2" type="ORF">N24_2900</name>
</gene>
<evidence type="ECO:0000256" key="1">
    <source>
        <dbReference type="SAM" id="MobiDB-lite"/>
    </source>
</evidence>
<dbReference type="InterPro" id="IPR013783">
    <property type="entry name" value="Ig-like_fold"/>
</dbReference>
<keyword evidence="3" id="KW-1185">Reference proteome</keyword>
<dbReference type="EMBL" id="AP017369">
    <property type="protein sequence ID" value="BAU97162.1"/>
    <property type="molecule type" value="Genomic_DNA"/>
</dbReference>
<dbReference type="GO" id="GO:0005509">
    <property type="term" value="F:calcium ion binding"/>
    <property type="evidence" value="ECO:0007669"/>
    <property type="project" value="InterPro"/>
</dbReference>
<dbReference type="GO" id="GO:0016020">
    <property type="term" value="C:membrane"/>
    <property type="evidence" value="ECO:0007669"/>
    <property type="project" value="InterPro"/>
</dbReference>
<feature type="region of interest" description="Disordered" evidence="1">
    <location>
        <begin position="761"/>
        <end position="784"/>
    </location>
</feature>
<dbReference type="Proteomes" id="UP000218244">
    <property type="component" value="Chromosome"/>
</dbReference>
<organism evidence="2 3">
    <name type="scientific">Corynebacterium suranareeae</name>
    <dbReference type="NCBI Taxonomy" id="2506452"/>
    <lineage>
        <taxon>Bacteria</taxon>
        <taxon>Bacillati</taxon>
        <taxon>Actinomycetota</taxon>
        <taxon>Actinomycetes</taxon>
        <taxon>Mycobacteriales</taxon>
        <taxon>Corynebacteriaceae</taxon>
        <taxon>Corynebacterium</taxon>
    </lineage>
</organism>
<evidence type="ECO:0000313" key="3">
    <source>
        <dbReference type="Proteomes" id="UP000218244"/>
    </source>
</evidence>
<dbReference type="InterPro" id="IPR015919">
    <property type="entry name" value="Cadherin-like_sf"/>
</dbReference>
<dbReference type="InterPro" id="IPR047900">
    <property type="entry name" value="Choice_anch_G"/>
</dbReference>
<dbReference type="Gene3D" id="2.60.40.10">
    <property type="entry name" value="Immunoglobulins"/>
    <property type="match status" value="3"/>
</dbReference>
<dbReference type="NCBIfam" id="NF033766">
    <property type="entry name" value="choice_anch_G"/>
    <property type="match status" value="1"/>
</dbReference>
<evidence type="ECO:0000313" key="2">
    <source>
        <dbReference type="EMBL" id="BAU97162.1"/>
    </source>
</evidence>
<name>A0A169S5B8_9CORY</name>
<dbReference type="KEGG" id="csur:N24_2900"/>
<dbReference type="SUPFAM" id="SSF49313">
    <property type="entry name" value="Cadherin-like"/>
    <property type="match status" value="3"/>
</dbReference>
<dbReference type="GO" id="GO:0005975">
    <property type="term" value="P:carbohydrate metabolic process"/>
    <property type="evidence" value="ECO:0007669"/>
    <property type="project" value="UniProtKB-ARBA"/>
</dbReference>
<dbReference type="AlphaFoldDB" id="A0A169S5B8"/>
<proteinExistence type="predicted"/>
<feature type="region of interest" description="Disordered" evidence="1">
    <location>
        <begin position="809"/>
        <end position="837"/>
    </location>
</feature>